<dbReference type="InterPro" id="IPR032710">
    <property type="entry name" value="NTF2-like_dom_sf"/>
</dbReference>
<dbReference type="OrthoDB" id="5043001at2759"/>
<accession>R8BGF7</accession>
<dbReference type="RefSeq" id="XP_007916818.1">
    <property type="nucleotide sequence ID" value="XM_007918627.1"/>
</dbReference>
<evidence type="ECO:0000313" key="2">
    <source>
        <dbReference type="EMBL" id="EON98415.1"/>
    </source>
</evidence>
<gene>
    <name evidence="2" type="ORF">UCRPA7_6086</name>
</gene>
<dbReference type="EMBL" id="KB933218">
    <property type="protein sequence ID" value="EON98415.1"/>
    <property type="molecule type" value="Genomic_DNA"/>
</dbReference>
<organism evidence="2 3">
    <name type="scientific">Phaeoacremonium minimum (strain UCR-PA7)</name>
    <name type="common">Esca disease fungus</name>
    <name type="synonym">Togninia minima</name>
    <dbReference type="NCBI Taxonomy" id="1286976"/>
    <lineage>
        <taxon>Eukaryota</taxon>
        <taxon>Fungi</taxon>
        <taxon>Dikarya</taxon>
        <taxon>Ascomycota</taxon>
        <taxon>Pezizomycotina</taxon>
        <taxon>Sordariomycetes</taxon>
        <taxon>Sordariomycetidae</taxon>
        <taxon>Togniniales</taxon>
        <taxon>Togniniaceae</taxon>
        <taxon>Phaeoacremonium</taxon>
    </lineage>
</organism>
<dbReference type="KEGG" id="tmn:UCRPA7_6086"/>
<keyword evidence="3" id="KW-1185">Reference proteome</keyword>
<protein>
    <submittedName>
        <fullName evidence="2">Putative bile acid 7-alpha dehydratase protein</fullName>
    </submittedName>
</protein>
<dbReference type="InterPro" id="IPR037401">
    <property type="entry name" value="SnoaL-like"/>
</dbReference>
<dbReference type="AlphaFoldDB" id="R8BGF7"/>
<dbReference type="Proteomes" id="UP000014074">
    <property type="component" value="Unassembled WGS sequence"/>
</dbReference>
<dbReference type="GeneID" id="19326706"/>
<dbReference type="Gene3D" id="3.10.450.50">
    <property type="match status" value="1"/>
</dbReference>
<proteinExistence type="predicted"/>
<evidence type="ECO:0000259" key="1">
    <source>
        <dbReference type="Pfam" id="PF13577"/>
    </source>
</evidence>
<feature type="domain" description="SnoaL-like" evidence="1">
    <location>
        <begin position="11"/>
        <end position="131"/>
    </location>
</feature>
<dbReference type="Pfam" id="PF13577">
    <property type="entry name" value="SnoaL_4"/>
    <property type="match status" value="1"/>
</dbReference>
<name>R8BGF7_PHAM7</name>
<dbReference type="HOGENOM" id="CLU_106738_5_2_1"/>
<evidence type="ECO:0000313" key="3">
    <source>
        <dbReference type="Proteomes" id="UP000014074"/>
    </source>
</evidence>
<reference evidence="3" key="1">
    <citation type="journal article" date="2013" name="Genome Announc.">
        <title>Draft genome sequence of the ascomycete Phaeoacremonium aleophilum strain UCR-PA7, a causal agent of the esca disease complex in grapevines.</title>
        <authorList>
            <person name="Blanco-Ulate B."/>
            <person name="Rolshausen P."/>
            <person name="Cantu D."/>
        </authorList>
    </citation>
    <scope>NUCLEOTIDE SEQUENCE [LARGE SCALE GENOMIC DNA]</scope>
    <source>
        <strain evidence="3">UCR-PA7</strain>
    </source>
</reference>
<dbReference type="SUPFAM" id="SSF54427">
    <property type="entry name" value="NTF2-like"/>
    <property type="match status" value="1"/>
</dbReference>
<sequence>MAGTDLAARVERLEAIEDLRRLKFDYTWHLDNKDWAAFKECFTEDFAFEGTGLQLTQEDFIATVRNALDPLETSHELHQHQFDFDGPDRAKGIWRLRDHLVAPGRRSEFRGRAVYEETYVWTGRGWRIASTNLRYLSSQGSVGIGRGPADTAMGLVIVRGS</sequence>